<dbReference type="GeneID" id="24803530"/>
<evidence type="ECO:0000313" key="9">
    <source>
        <dbReference type="EMBL" id="AKG91721.1"/>
    </source>
</evidence>
<proteinExistence type="inferred from homology"/>
<evidence type="ECO:0000256" key="7">
    <source>
        <dbReference type="HAMAP-Rule" id="MF_00043"/>
    </source>
</evidence>
<dbReference type="HAMAP" id="MF_00043">
    <property type="entry name" value="EF1_beta"/>
    <property type="match status" value="1"/>
</dbReference>
<gene>
    <name evidence="7" type="primary">ef1b</name>
    <name evidence="9" type="ORF">GAH_00953</name>
</gene>
<organism evidence="9 10">
    <name type="scientific">Geoglobus ahangari</name>
    <dbReference type="NCBI Taxonomy" id="113653"/>
    <lineage>
        <taxon>Archaea</taxon>
        <taxon>Methanobacteriati</taxon>
        <taxon>Methanobacteriota</taxon>
        <taxon>Archaeoglobi</taxon>
        <taxon>Archaeoglobales</taxon>
        <taxon>Archaeoglobaceae</taxon>
        <taxon>Geoglobus</taxon>
    </lineage>
</organism>
<evidence type="ECO:0000256" key="4">
    <source>
        <dbReference type="ARBA" id="ARBA00022768"/>
    </source>
</evidence>
<dbReference type="PANTHER" id="PTHR39647">
    <property type="entry name" value="ELONGATION FACTOR 1-BETA"/>
    <property type="match status" value="1"/>
</dbReference>
<evidence type="ECO:0000256" key="6">
    <source>
        <dbReference type="ARBA" id="ARBA00032274"/>
    </source>
</evidence>
<evidence type="ECO:0000313" key="10">
    <source>
        <dbReference type="Proteomes" id="UP000034723"/>
    </source>
</evidence>
<comment type="function">
    <text evidence="1 7">Promotes the exchange of GDP for GTP in EF-1-alpha/GDP, thus allowing the regeneration of EF-1-alpha/GTP that could then be used to form the ternary complex EF-1-alpha/GTP/AAtRNA.</text>
</comment>
<dbReference type="FunCoup" id="A0A0F7DBU9">
    <property type="interactions" value="6"/>
</dbReference>
<dbReference type="InParanoid" id="A0A0F7DBU9"/>
<comment type="similarity">
    <text evidence="2 7">Belongs to the EF-1-beta/EF-1-delta family.</text>
</comment>
<name>A0A0F7DBU9_9EURY</name>
<dbReference type="PIRSF" id="PIRSF006521">
    <property type="entry name" value="Transl_elong_EF1B_B_arc"/>
    <property type="match status" value="1"/>
</dbReference>
<dbReference type="Gene3D" id="3.30.70.60">
    <property type="match status" value="1"/>
</dbReference>
<dbReference type="InterPro" id="IPR004542">
    <property type="entry name" value="Transl_elong_EF1B_B_arc"/>
</dbReference>
<dbReference type="InterPro" id="IPR014038">
    <property type="entry name" value="EF1B_bsu/dsu_GNE"/>
</dbReference>
<dbReference type="Proteomes" id="UP000034723">
    <property type="component" value="Chromosome"/>
</dbReference>
<dbReference type="KEGG" id="gah:GAH_00953"/>
<dbReference type="HOGENOM" id="CLU_165896_0_0_2"/>
<evidence type="ECO:0000256" key="3">
    <source>
        <dbReference type="ARBA" id="ARBA00017600"/>
    </source>
</evidence>
<evidence type="ECO:0000256" key="1">
    <source>
        <dbReference type="ARBA" id="ARBA00003815"/>
    </source>
</evidence>
<protein>
    <recommendedName>
        <fullName evidence="3 7">Elongation factor 1-beta</fullName>
        <shortName evidence="7">EF-1-beta</shortName>
    </recommendedName>
    <alternativeName>
        <fullName evidence="6 7">aEF-1beta</fullName>
    </alternativeName>
</protein>
<accession>A0A0F7DBU9</accession>
<evidence type="ECO:0000259" key="8">
    <source>
        <dbReference type="SMART" id="SM00888"/>
    </source>
</evidence>
<dbReference type="EMBL" id="CP011267">
    <property type="protein sequence ID" value="AKG91721.1"/>
    <property type="molecule type" value="Genomic_DNA"/>
</dbReference>
<dbReference type="CDD" id="cd00292">
    <property type="entry name" value="EF1B"/>
    <property type="match status" value="1"/>
</dbReference>
<keyword evidence="4 7" id="KW-0251">Elongation factor</keyword>
<dbReference type="GO" id="GO:0003746">
    <property type="term" value="F:translation elongation factor activity"/>
    <property type="evidence" value="ECO:0007669"/>
    <property type="project" value="UniProtKB-UniRule"/>
</dbReference>
<keyword evidence="10" id="KW-1185">Reference proteome</keyword>
<dbReference type="InterPro" id="IPR036219">
    <property type="entry name" value="eEF-1beta-like_sf"/>
</dbReference>
<evidence type="ECO:0000256" key="5">
    <source>
        <dbReference type="ARBA" id="ARBA00022917"/>
    </source>
</evidence>
<dbReference type="OrthoDB" id="84643at2157"/>
<dbReference type="Pfam" id="PF00736">
    <property type="entry name" value="EF1_GNE"/>
    <property type="match status" value="1"/>
</dbReference>
<dbReference type="NCBIfam" id="TIGR00489">
    <property type="entry name" value="aEF-1_beta"/>
    <property type="match status" value="1"/>
</dbReference>
<dbReference type="SMART" id="SM00888">
    <property type="entry name" value="EF1_GNE"/>
    <property type="match status" value="1"/>
</dbReference>
<dbReference type="SUPFAM" id="SSF54984">
    <property type="entry name" value="eEF-1beta-like"/>
    <property type="match status" value="1"/>
</dbReference>
<evidence type="ECO:0000256" key="2">
    <source>
        <dbReference type="ARBA" id="ARBA00007411"/>
    </source>
</evidence>
<keyword evidence="5 7" id="KW-0648">Protein biosynthesis</keyword>
<dbReference type="PANTHER" id="PTHR39647:SF1">
    <property type="entry name" value="ELONGATION FACTOR 1-BETA"/>
    <property type="match status" value="1"/>
</dbReference>
<dbReference type="PATRIC" id="fig|113653.22.peg.952"/>
<sequence length="88" mass="9664">MGKVYMRLRVMPKDVEVDLEALKEKVKEAAPEKVEIADFGIQPIAFGLKALLVAAVMPDEEGIGDRLVEAIQGLEDVESVEIEAQELV</sequence>
<dbReference type="STRING" id="113653.GAH_00953"/>
<dbReference type="NCBIfam" id="NF001670">
    <property type="entry name" value="PRK00435.1"/>
    <property type="match status" value="1"/>
</dbReference>
<reference evidence="9 10" key="1">
    <citation type="submission" date="2015-04" db="EMBL/GenBank/DDBJ databases">
        <title>The complete genome sequence of the hyperthermophilic, obligate iron-reducing archaeon Geoglobus ahangari strain 234T.</title>
        <authorList>
            <person name="Manzella M.P."/>
            <person name="Holmes D.E."/>
            <person name="Rocheleau J.M."/>
            <person name="Chung A."/>
            <person name="Reguera G."/>
            <person name="Kashefi K."/>
        </authorList>
    </citation>
    <scope>NUCLEOTIDE SEQUENCE [LARGE SCALE GENOMIC DNA]</scope>
    <source>
        <strain evidence="9 10">234</strain>
    </source>
</reference>
<dbReference type="RefSeq" id="WP_048096759.1">
    <property type="nucleotide sequence ID" value="NZ_CP011267.1"/>
</dbReference>
<dbReference type="AlphaFoldDB" id="A0A0F7DBU9"/>
<dbReference type="InterPro" id="IPR014717">
    <property type="entry name" value="Transl_elong_EF1B/ribsomal_bS6"/>
</dbReference>
<feature type="domain" description="Translation elongation factor EF1B beta/delta subunit guanine nucleotide exchange" evidence="8">
    <location>
        <begin position="3"/>
        <end position="88"/>
    </location>
</feature>